<dbReference type="SUPFAM" id="SSF49590">
    <property type="entry name" value="PHL pollen allergen"/>
    <property type="match status" value="1"/>
</dbReference>
<dbReference type="PANTHER" id="PTHR31836">
    <property type="match status" value="1"/>
</dbReference>
<evidence type="ECO:0000259" key="5">
    <source>
        <dbReference type="Pfam" id="PF03330"/>
    </source>
</evidence>
<feature type="domain" description="RlpA-like protein double-psi beta-barrel" evidence="5">
    <location>
        <begin position="87"/>
        <end position="139"/>
    </location>
</feature>
<name>A0ABQ3Y1H3_9ACTN</name>
<dbReference type="Gene3D" id="2.60.40.760">
    <property type="entry name" value="Expansin, cellulose-binding-like domain"/>
    <property type="match status" value="1"/>
</dbReference>
<dbReference type="NCBIfam" id="NF041144">
    <property type="entry name" value="expansin_EXLX1"/>
    <property type="match status" value="1"/>
</dbReference>
<dbReference type="EMBL" id="BOMI01000041">
    <property type="protein sequence ID" value="GID73832.1"/>
    <property type="molecule type" value="Genomic_DNA"/>
</dbReference>
<dbReference type="InterPro" id="IPR049818">
    <property type="entry name" value="Expansin_EXLX1-like"/>
</dbReference>
<evidence type="ECO:0000256" key="1">
    <source>
        <dbReference type="ARBA" id="ARBA00022729"/>
    </source>
</evidence>
<evidence type="ECO:0000313" key="7">
    <source>
        <dbReference type="Proteomes" id="UP000609879"/>
    </source>
</evidence>
<keyword evidence="7" id="KW-1185">Reference proteome</keyword>
<accession>A0ABQ3Y1H3</accession>
<gene>
    <name evidence="6" type="ORF">Ade02nite_24730</name>
</gene>
<evidence type="ECO:0000313" key="6">
    <source>
        <dbReference type="EMBL" id="GID73832.1"/>
    </source>
</evidence>
<comment type="caution">
    <text evidence="6">The sequence shown here is derived from an EMBL/GenBank/DDBJ whole genome shotgun (WGS) entry which is preliminary data.</text>
</comment>
<proteinExistence type="predicted"/>
<feature type="signal peptide" evidence="3">
    <location>
        <begin position="1"/>
        <end position="38"/>
    </location>
</feature>
<dbReference type="Pfam" id="PF03330">
    <property type="entry name" value="DPBB_1"/>
    <property type="match status" value="1"/>
</dbReference>
<dbReference type="InterPro" id="IPR009009">
    <property type="entry name" value="RlpA-like_DPBB"/>
</dbReference>
<dbReference type="PANTHER" id="PTHR31836:SF21">
    <property type="entry name" value="EXPANSIN-LIKE PROTEIN 7"/>
    <property type="match status" value="1"/>
</dbReference>
<feature type="region of interest" description="Disordered" evidence="2">
    <location>
        <begin position="232"/>
        <end position="288"/>
    </location>
</feature>
<feature type="compositionally biased region" description="Low complexity" evidence="2">
    <location>
        <begin position="264"/>
        <end position="288"/>
    </location>
</feature>
<feature type="chain" id="PRO_5045829858" evidence="3">
    <location>
        <begin position="39"/>
        <end position="326"/>
    </location>
</feature>
<dbReference type="InterPro" id="IPR036908">
    <property type="entry name" value="RlpA-like_sf"/>
</dbReference>
<evidence type="ECO:0000256" key="3">
    <source>
        <dbReference type="SAM" id="SignalP"/>
    </source>
</evidence>
<feature type="domain" description="Expansin-like CBD" evidence="4">
    <location>
        <begin position="151"/>
        <end position="225"/>
    </location>
</feature>
<organism evidence="6 7">
    <name type="scientific">Paractinoplanes deccanensis</name>
    <dbReference type="NCBI Taxonomy" id="113561"/>
    <lineage>
        <taxon>Bacteria</taxon>
        <taxon>Bacillati</taxon>
        <taxon>Actinomycetota</taxon>
        <taxon>Actinomycetes</taxon>
        <taxon>Micromonosporales</taxon>
        <taxon>Micromonosporaceae</taxon>
        <taxon>Paractinoplanes</taxon>
    </lineage>
</organism>
<dbReference type="RefSeq" id="WP_203761751.1">
    <property type="nucleotide sequence ID" value="NZ_BAAABO010000027.1"/>
</dbReference>
<dbReference type="Pfam" id="PF01357">
    <property type="entry name" value="Expansin_C"/>
    <property type="match status" value="1"/>
</dbReference>
<dbReference type="SUPFAM" id="SSF50685">
    <property type="entry name" value="Barwin-like endoglucanases"/>
    <property type="match status" value="1"/>
</dbReference>
<dbReference type="Gene3D" id="2.40.40.10">
    <property type="entry name" value="RlpA-like domain"/>
    <property type="match status" value="1"/>
</dbReference>
<reference evidence="6 7" key="1">
    <citation type="submission" date="2021-01" db="EMBL/GenBank/DDBJ databases">
        <title>Whole genome shotgun sequence of Actinoplanes deccanensis NBRC 13994.</title>
        <authorList>
            <person name="Komaki H."/>
            <person name="Tamura T."/>
        </authorList>
    </citation>
    <scope>NUCLEOTIDE SEQUENCE [LARGE SCALE GENOMIC DNA]</scope>
    <source>
        <strain evidence="6 7">NBRC 13994</strain>
    </source>
</reference>
<dbReference type="InterPro" id="IPR036749">
    <property type="entry name" value="Expansin_CBD_sf"/>
</dbReference>
<dbReference type="Proteomes" id="UP000609879">
    <property type="component" value="Unassembled WGS sequence"/>
</dbReference>
<protein>
    <submittedName>
        <fullName evidence="6">Uncharacterized protein</fullName>
    </submittedName>
</protein>
<sequence>MTGSRLLKPRWLAAGGAAVLAAALGVALVVQNSGAACAAPPSTTASKGKATYFSLDGTIGNCSFPSPPADDLFVALGQSNQYSAGAACGTYIDVTGPKGKTRVKVIDSCPECPAGHLDLSLTAFKKIGVQSDGIIPITYKAVPNAAVPGPISVRVKEGSSRYWLSVLIDNHANQLASVKIAGSGGTFRSATHEDFNYWTLPSGAGTGPFKIKITDIYGNSVTVPNIKLAVGKTQQTSAKLTGGSVAKKPESATATPAPKKKATPKPSASSSAAAPAAPKPSPSASAAPLTGLLESAAAEAAAGATATTPAAQAAVDLAAGTQAKCG</sequence>
<dbReference type="CDD" id="cd22272">
    <property type="entry name" value="DPBB_EXLX1-like"/>
    <property type="match status" value="1"/>
</dbReference>
<keyword evidence="1 3" id="KW-0732">Signal</keyword>
<dbReference type="InterPro" id="IPR007117">
    <property type="entry name" value="Expansin_CBD"/>
</dbReference>
<evidence type="ECO:0000256" key="2">
    <source>
        <dbReference type="SAM" id="MobiDB-lite"/>
    </source>
</evidence>
<dbReference type="InterPro" id="IPR051477">
    <property type="entry name" value="Expansin_CellWall"/>
</dbReference>
<evidence type="ECO:0000259" key="4">
    <source>
        <dbReference type="Pfam" id="PF01357"/>
    </source>
</evidence>